<dbReference type="FunFam" id="2.60.40.1120:FF:000003">
    <property type="entry name" value="Outer membrane protein Omp121"/>
    <property type="match status" value="1"/>
</dbReference>
<dbReference type="RefSeq" id="WP_125239363.1">
    <property type="nucleotide sequence ID" value="NZ_RQYF01000037.1"/>
</dbReference>
<evidence type="ECO:0000259" key="11">
    <source>
        <dbReference type="Pfam" id="PF00593"/>
    </source>
</evidence>
<dbReference type="Proteomes" id="UP000279562">
    <property type="component" value="Unassembled WGS sequence"/>
</dbReference>
<proteinExistence type="inferred from homology"/>
<evidence type="ECO:0000256" key="10">
    <source>
        <dbReference type="SAM" id="SignalP"/>
    </source>
</evidence>
<dbReference type="SUPFAM" id="SSF56935">
    <property type="entry name" value="Porins"/>
    <property type="match status" value="1"/>
</dbReference>
<comment type="similarity">
    <text evidence="8 9">Belongs to the TonB-dependent receptor family.</text>
</comment>
<keyword evidence="7 8" id="KW-0998">Cell outer membrane</keyword>
<dbReference type="EMBL" id="RQYF01000037">
    <property type="protein sequence ID" value="RRD90290.1"/>
    <property type="molecule type" value="Genomic_DNA"/>
</dbReference>
<name>A0A3P2A7P4_9BACE</name>
<dbReference type="SUPFAM" id="SSF49464">
    <property type="entry name" value="Carboxypeptidase regulatory domain-like"/>
    <property type="match status" value="1"/>
</dbReference>
<dbReference type="AlphaFoldDB" id="A0A3P2A7P4"/>
<dbReference type="FunFam" id="2.170.130.10:FF:000024">
    <property type="entry name" value="Outer membrane protein"/>
    <property type="match status" value="1"/>
</dbReference>
<evidence type="ECO:0000313" key="13">
    <source>
        <dbReference type="EMBL" id="RRD90290.1"/>
    </source>
</evidence>
<evidence type="ECO:0000256" key="2">
    <source>
        <dbReference type="ARBA" id="ARBA00022448"/>
    </source>
</evidence>
<evidence type="ECO:0000256" key="1">
    <source>
        <dbReference type="ARBA" id="ARBA00004571"/>
    </source>
</evidence>
<dbReference type="Pfam" id="PF07715">
    <property type="entry name" value="Plug"/>
    <property type="match status" value="1"/>
</dbReference>
<dbReference type="PROSITE" id="PS52016">
    <property type="entry name" value="TONB_DEPENDENT_REC_3"/>
    <property type="match status" value="1"/>
</dbReference>
<evidence type="ECO:0000256" key="8">
    <source>
        <dbReference type="PROSITE-ProRule" id="PRU01360"/>
    </source>
</evidence>
<comment type="subcellular location">
    <subcellularLocation>
        <location evidence="1 8">Cell outer membrane</location>
        <topology evidence="1 8">Multi-pass membrane protein</topology>
    </subcellularLocation>
</comment>
<feature type="domain" description="TonB-dependent receptor-like beta-barrel" evidence="11">
    <location>
        <begin position="443"/>
        <end position="1026"/>
    </location>
</feature>
<keyword evidence="3 8" id="KW-1134">Transmembrane beta strand</keyword>
<dbReference type="InterPro" id="IPR037066">
    <property type="entry name" value="Plug_dom_sf"/>
</dbReference>
<evidence type="ECO:0000256" key="5">
    <source>
        <dbReference type="ARBA" id="ARBA00023077"/>
    </source>
</evidence>
<evidence type="ECO:0000256" key="7">
    <source>
        <dbReference type="ARBA" id="ARBA00023237"/>
    </source>
</evidence>
<evidence type="ECO:0000313" key="14">
    <source>
        <dbReference type="Proteomes" id="UP000279562"/>
    </source>
</evidence>
<evidence type="ECO:0000256" key="3">
    <source>
        <dbReference type="ARBA" id="ARBA00022452"/>
    </source>
</evidence>
<dbReference type="InterPro" id="IPR012910">
    <property type="entry name" value="Plug_dom"/>
</dbReference>
<dbReference type="InterPro" id="IPR023996">
    <property type="entry name" value="TonB-dep_OMP_SusC/RagA"/>
</dbReference>
<keyword evidence="6 8" id="KW-0472">Membrane</keyword>
<keyword evidence="2 8" id="KW-0813">Transport</keyword>
<keyword evidence="10" id="KW-0732">Signal</keyword>
<feature type="chain" id="PRO_5018007851" evidence="10">
    <location>
        <begin position="25"/>
        <end position="1066"/>
    </location>
</feature>
<gene>
    <name evidence="13" type="ORF">EII33_08595</name>
</gene>
<dbReference type="InterPro" id="IPR023997">
    <property type="entry name" value="TonB-dep_OMP_SusC/RagA_CS"/>
</dbReference>
<protein>
    <submittedName>
        <fullName evidence="13">TonB-dependent receptor</fullName>
    </submittedName>
</protein>
<comment type="caution">
    <text evidence="13">The sequence shown here is derived from an EMBL/GenBank/DDBJ whole genome shotgun (WGS) entry which is preliminary data.</text>
</comment>
<evidence type="ECO:0000256" key="6">
    <source>
        <dbReference type="ARBA" id="ARBA00023136"/>
    </source>
</evidence>
<dbReference type="Pfam" id="PF13715">
    <property type="entry name" value="CarbopepD_reg_2"/>
    <property type="match status" value="1"/>
</dbReference>
<keyword evidence="13" id="KW-0675">Receptor</keyword>
<feature type="signal peptide" evidence="10">
    <location>
        <begin position="1"/>
        <end position="24"/>
    </location>
</feature>
<sequence length="1066" mass="118681">MLRNLKLGGVILSLWCGGVQSSFAANAAGYEVVQQNGTCTGIVKDSTGETIIGASVLVKGTSNGTITGIDGDFSLRNVPQGSIIQISFVGYQTQEVKWTGTPLNIILKDDSKMLEEVVVVGFGTQKKVNLTGAVSTVDSKTLASRPVNSVVDALQGAVPGMNFSVGKQGGALNSDKRFNIRGTGTIGEGSSVSPLVLIDGMEGDLNMLNPQDIENVSVLKDASASSIYGSRAAGGVILVTTKSGRAGKTSINYNNSFRFNSPLNMPEMMDSYTWANYMNAASVNSGSGVWFSDNKLALIKKAQSDPSIPKMYVNEKSNRWEVWDAMDLLPMANTDWLKEHFGSSFSQEHTLSVNGGSENMQYYFSANYLAQEGILRHGDENKQRYGVTGKINAGLADWLKMGYSIRFTRTDFENPSNIGTDGGLFYHNVCRYWPIVPVTDPNGYYVPESFVGLLKDGGKYKNQYDVLAQQLSLQLTPVKGWIVNAELNYRIINENQHTDWLTVNAYDVDKNPYVAFNSVSSVKEYAYKSNYFNPNIFTEYSRSFGDHNVKIMVGFQSEWLRQRSVTAQQDGILSGLPTLDTTSDNARVKGEYQSWATAGFFGRLNYDYKGRYLFEANLRYDGSSRFLRANRWNWFPSFSLGWNIAQEKFWENLSGTVNMLKLRASWGQLGNQNTENWYPFYPTIGYKAKDSNWLVNGVKPNKSWQPALVSTLLTWEKSRTWEIGLDWGAFNNRLTGSFGYFQRKTYDMVGPAPELPDVLGANAPKVNNLDMTSKGWDLQISWRDRINDLRYGVTLSLSDNEVVIDKYPNDSKALNLKYYKGARLGDIWGYTTVGIAKTDEEMNAHLAKVDQSSLGSNWGAGDIMYADLDGDGKVNKGEDRADKSGDYRIIGNSNPRYNFGLNIDAAYKGFDLKLFFQGTLKRDYAIGQNDAVFWGGSVNKWQALGFKEHLDYFRPDANDPLGQNLDSYYPRVAWNGSKNQHIQTKYLQNAAYGRLKNVTLGYTLPKEVTKKFYVENLRVFVSGENLLTITDFTKLADPELIDASGWGFGKTYPLAKTVSLGLSVTF</sequence>
<dbReference type="InterPro" id="IPR036942">
    <property type="entry name" value="Beta-barrel_TonB_sf"/>
</dbReference>
<dbReference type="Pfam" id="PF00593">
    <property type="entry name" value="TonB_dep_Rec_b-barrel"/>
    <property type="match status" value="1"/>
</dbReference>
<keyword evidence="4 8" id="KW-0812">Transmembrane</keyword>
<dbReference type="InterPro" id="IPR008969">
    <property type="entry name" value="CarboxyPept-like_regulatory"/>
</dbReference>
<evidence type="ECO:0000256" key="4">
    <source>
        <dbReference type="ARBA" id="ARBA00022692"/>
    </source>
</evidence>
<evidence type="ECO:0000256" key="9">
    <source>
        <dbReference type="RuleBase" id="RU003357"/>
    </source>
</evidence>
<dbReference type="Gene3D" id="2.60.40.1120">
    <property type="entry name" value="Carboxypeptidase-like, regulatory domain"/>
    <property type="match status" value="1"/>
</dbReference>
<keyword evidence="5 9" id="KW-0798">TonB box</keyword>
<keyword evidence="14" id="KW-1185">Reference proteome</keyword>
<organism evidence="13 14">
    <name type="scientific">Prevotella heparinolytica</name>
    <dbReference type="NCBI Taxonomy" id="28113"/>
    <lineage>
        <taxon>Bacteria</taxon>
        <taxon>Pseudomonadati</taxon>
        <taxon>Bacteroidota</taxon>
        <taxon>Bacteroidia</taxon>
        <taxon>Bacteroidales</taxon>
        <taxon>Bacteroidaceae</taxon>
        <taxon>Bacteroides</taxon>
    </lineage>
</organism>
<dbReference type="NCBIfam" id="TIGR04056">
    <property type="entry name" value="OMP_RagA_SusC"/>
    <property type="match status" value="1"/>
</dbReference>
<evidence type="ECO:0000259" key="12">
    <source>
        <dbReference type="Pfam" id="PF07715"/>
    </source>
</evidence>
<dbReference type="InterPro" id="IPR039426">
    <property type="entry name" value="TonB-dep_rcpt-like"/>
</dbReference>
<dbReference type="NCBIfam" id="TIGR04057">
    <property type="entry name" value="SusC_RagA_signa"/>
    <property type="match status" value="1"/>
</dbReference>
<dbReference type="InterPro" id="IPR000531">
    <property type="entry name" value="Beta-barrel_TonB"/>
</dbReference>
<dbReference type="Gene3D" id="2.170.130.10">
    <property type="entry name" value="TonB-dependent receptor, plug domain"/>
    <property type="match status" value="1"/>
</dbReference>
<dbReference type="Gene3D" id="2.40.170.20">
    <property type="entry name" value="TonB-dependent receptor, beta-barrel domain"/>
    <property type="match status" value="1"/>
</dbReference>
<dbReference type="GO" id="GO:0009279">
    <property type="term" value="C:cell outer membrane"/>
    <property type="evidence" value="ECO:0007669"/>
    <property type="project" value="UniProtKB-SubCell"/>
</dbReference>
<reference evidence="13 14" key="1">
    <citation type="submission" date="2018-11" db="EMBL/GenBank/DDBJ databases">
        <title>Genomes From Bacteria Associated with the Canine Oral Cavity: a Test Case for Automated Genome-Based Taxonomic Assignment.</title>
        <authorList>
            <person name="Coil D.A."/>
            <person name="Jospin G."/>
            <person name="Darling A.E."/>
            <person name="Wallis C."/>
            <person name="Davis I.J."/>
            <person name="Harris S."/>
            <person name="Eisen J.A."/>
            <person name="Holcombe L.J."/>
            <person name="O'Flynn C."/>
        </authorList>
    </citation>
    <scope>NUCLEOTIDE SEQUENCE [LARGE SCALE GENOMIC DNA]</scope>
    <source>
        <strain evidence="13 14">OH1047_COT-310</strain>
    </source>
</reference>
<feature type="domain" description="TonB-dependent receptor plug" evidence="12">
    <location>
        <begin position="127"/>
        <end position="236"/>
    </location>
</feature>
<accession>A0A3P2A7P4</accession>